<evidence type="ECO:0000256" key="3">
    <source>
        <dbReference type="ARBA" id="ARBA00023134"/>
    </source>
</evidence>
<evidence type="ECO:0000259" key="4">
    <source>
        <dbReference type="PROSITE" id="PS51720"/>
    </source>
</evidence>
<dbReference type="Gene3D" id="3.40.50.300">
    <property type="entry name" value="P-loop containing nucleotide triphosphate hydrolases"/>
    <property type="match status" value="1"/>
</dbReference>
<dbReference type="GO" id="GO:0005525">
    <property type="term" value="F:GTP binding"/>
    <property type="evidence" value="ECO:0007669"/>
    <property type="project" value="UniProtKB-KW"/>
</dbReference>
<sequence>MDSDLNLNSHIKAITSSAFYHLKNIAKIRGIVSKPDLERLIHAFVSSRLDYCNGLLTGLSKRAVRSSASVSALASCRRLTPEGLRIALVGKTGCGKSSTGNTILGRQEEFYAKTSGKSVTQICRKAVSFVDGRRVAVVDTPGLFDTSLSNEETIKETVKSISLLAPGPHAFLLLIQIGRFTEEEQRAVEYIKRAFGKGAEKYIMILFTCGDNLEHDKMNIDDYIRDSDPALKKLIADCGNRFHVFNNRNKEHTQVKELLQKIDHMVEENGGSFYTSEMPEKKLKTKTHS</sequence>
<evidence type="ECO:0000256" key="1">
    <source>
        <dbReference type="ARBA" id="ARBA00008535"/>
    </source>
</evidence>
<dbReference type="InterPro" id="IPR027417">
    <property type="entry name" value="P-loop_NTPase"/>
</dbReference>
<name>A0A8C6S839_9GOBI</name>
<dbReference type="PANTHER" id="PTHR10903:SF170">
    <property type="entry name" value="GTPASE IMAP FAMILY MEMBER 7"/>
    <property type="match status" value="1"/>
</dbReference>
<dbReference type="PANTHER" id="PTHR10903">
    <property type="entry name" value="GTPASE, IMAP FAMILY MEMBER-RELATED"/>
    <property type="match status" value="1"/>
</dbReference>
<dbReference type="InterPro" id="IPR045058">
    <property type="entry name" value="GIMA/IAN/Toc"/>
</dbReference>
<dbReference type="SUPFAM" id="SSF52540">
    <property type="entry name" value="P-loop containing nucleoside triphosphate hydrolases"/>
    <property type="match status" value="1"/>
</dbReference>
<accession>A0A8C6S839</accession>
<feature type="domain" description="AIG1-type G" evidence="4">
    <location>
        <begin position="81"/>
        <end position="283"/>
    </location>
</feature>
<evidence type="ECO:0000313" key="5">
    <source>
        <dbReference type="Ensembl" id="ENSNMLP00000002499.1"/>
    </source>
</evidence>
<dbReference type="Proteomes" id="UP000694523">
    <property type="component" value="Unplaced"/>
</dbReference>
<organism evidence="5 6">
    <name type="scientific">Neogobius melanostomus</name>
    <name type="common">round goby</name>
    <dbReference type="NCBI Taxonomy" id="47308"/>
    <lineage>
        <taxon>Eukaryota</taxon>
        <taxon>Metazoa</taxon>
        <taxon>Chordata</taxon>
        <taxon>Craniata</taxon>
        <taxon>Vertebrata</taxon>
        <taxon>Euteleostomi</taxon>
        <taxon>Actinopterygii</taxon>
        <taxon>Neopterygii</taxon>
        <taxon>Teleostei</taxon>
        <taxon>Neoteleostei</taxon>
        <taxon>Acanthomorphata</taxon>
        <taxon>Gobiaria</taxon>
        <taxon>Gobiiformes</taxon>
        <taxon>Gobioidei</taxon>
        <taxon>Gobiidae</taxon>
        <taxon>Benthophilinae</taxon>
        <taxon>Neogobiini</taxon>
        <taxon>Neogobius</taxon>
    </lineage>
</organism>
<dbReference type="Pfam" id="PF04548">
    <property type="entry name" value="AIG1"/>
    <property type="match status" value="1"/>
</dbReference>
<proteinExistence type="inferred from homology"/>
<dbReference type="AlphaFoldDB" id="A0A8C6S839"/>
<keyword evidence="6" id="KW-1185">Reference proteome</keyword>
<keyword evidence="3" id="KW-0342">GTP-binding</keyword>
<evidence type="ECO:0000256" key="2">
    <source>
        <dbReference type="ARBA" id="ARBA00022741"/>
    </source>
</evidence>
<dbReference type="FunFam" id="3.40.50.300:FF:000366">
    <property type="entry name" value="GTPase, IMAP family member 2"/>
    <property type="match status" value="1"/>
</dbReference>
<reference evidence="5" key="1">
    <citation type="submission" date="2025-08" db="UniProtKB">
        <authorList>
            <consortium name="Ensembl"/>
        </authorList>
    </citation>
    <scope>IDENTIFICATION</scope>
</reference>
<evidence type="ECO:0000313" key="6">
    <source>
        <dbReference type="Proteomes" id="UP000694523"/>
    </source>
</evidence>
<dbReference type="CDD" id="cd01852">
    <property type="entry name" value="AIG1"/>
    <property type="match status" value="1"/>
</dbReference>
<dbReference type="Ensembl" id="ENSNMLT00000002874.1">
    <property type="protein sequence ID" value="ENSNMLP00000002499.1"/>
    <property type="gene ID" value="ENSNMLG00000001837.1"/>
</dbReference>
<dbReference type="PROSITE" id="PS51720">
    <property type="entry name" value="G_AIG1"/>
    <property type="match status" value="1"/>
</dbReference>
<keyword evidence="2" id="KW-0547">Nucleotide-binding</keyword>
<comment type="similarity">
    <text evidence="1">Belongs to the TRAFAC class TrmE-Era-EngA-EngB-Septin-like GTPase superfamily. AIG1/Toc34/Toc159-like paraseptin GTPase family. IAN subfamily.</text>
</comment>
<reference evidence="5" key="2">
    <citation type="submission" date="2025-09" db="UniProtKB">
        <authorList>
            <consortium name="Ensembl"/>
        </authorList>
    </citation>
    <scope>IDENTIFICATION</scope>
</reference>
<protein>
    <recommendedName>
        <fullName evidence="4">AIG1-type G domain-containing protein</fullName>
    </recommendedName>
</protein>
<dbReference type="InterPro" id="IPR006703">
    <property type="entry name" value="G_AIG1"/>
</dbReference>